<dbReference type="Proteomes" id="UP001596002">
    <property type="component" value="Unassembled WGS sequence"/>
</dbReference>
<evidence type="ECO:0000313" key="6">
    <source>
        <dbReference type="EMBL" id="MFC4768558.1"/>
    </source>
</evidence>
<dbReference type="InterPro" id="IPR050437">
    <property type="entry name" value="Ribos_protein_bS1-like"/>
</dbReference>
<keyword evidence="3" id="KW-0687">Ribonucleoprotein</keyword>
<keyword evidence="2" id="KW-0689">Ribosomal protein</keyword>
<evidence type="ECO:0000256" key="1">
    <source>
        <dbReference type="ARBA" id="ARBA00006767"/>
    </source>
</evidence>
<dbReference type="EMBL" id="JBHSHC010000106">
    <property type="protein sequence ID" value="MFC4768558.1"/>
    <property type="molecule type" value="Genomic_DNA"/>
</dbReference>
<dbReference type="NCBIfam" id="NF006363">
    <property type="entry name" value="PRK08582.1"/>
    <property type="match status" value="1"/>
</dbReference>
<feature type="domain" description="S1 motif" evidence="5">
    <location>
        <begin position="6"/>
        <end position="74"/>
    </location>
</feature>
<name>A0ABV9Q3S2_9BACL</name>
<comment type="similarity">
    <text evidence="1">Belongs to the bacterial ribosomal protein bS1 family.</text>
</comment>
<dbReference type="SUPFAM" id="SSF50249">
    <property type="entry name" value="Nucleic acid-binding proteins"/>
    <property type="match status" value="1"/>
</dbReference>
<gene>
    <name evidence="6" type="ORF">ACFO8Q_14530</name>
</gene>
<comment type="caution">
    <text evidence="6">The sequence shown here is derived from an EMBL/GenBank/DDBJ whole genome shotgun (WGS) entry which is preliminary data.</text>
</comment>
<dbReference type="InterPro" id="IPR012340">
    <property type="entry name" value="NA-bd_OB-fold"/>
</dbReference>
<feature type="region of interest" description="Disordered" evidence="4">
    <location>
        <begin position="78"/>
        <end position="126"/>
    </location>
</feature>
<keyword evidence="7" id="KW-1185">Reference proteome</keyword>
<sequence length="153" mass="16940">MSIELGSKLEGKVTGITHFGAFVLLPGGVTGLVHISEIADSYVKDINEHLKVNDTVVVKVLNVDKDGKIGLSIRQAIDKPAVPEGSSQRGDRPDRSFDRERNLRGDRGSRDRSRSSHKSFEEKMNKFLKESEDRLLALKRSESKRGGRGGRRG</sequence>
<organism evidence="6 7">
    <name type="scientific">Effusibacillus consociatus</name>
    <dbReference type="NCBI Taxonomy" id="1117041"/>
    <lineage>
        <taxon>Bacteria</taxon>
        <taxon>Bacillati</taxon>
        <taxon>Bacillota</taxon>
        <taxon>Bacilli</taxon>
        <taxon>Bacillales</taxon>
        <taxon>Alicyclobacillaceae</taxon>
        <taxon>Effusibacillus</taxon>
    </lineage>
</organism>
<evidence type="ECO:0000256" key="3">
    <source>
        <dbReference type="ARBA" id="ARBA00023274"/>
    </source>
</evidence>
<evidence type="ECO:0000256" key="4">
    <source>
        <dbReference type="SAM" id="MobiDB-lite"/>
    </source>
</evidence>
<proteinExistence type="inferred from homology"/>
<protein>
    <submittedName>
        <fullName evidence="6">S1 domain-containing RNA-binding protein</fullName>
    </submittedName>
</protein>
<dbReference type="SMART" id="SM00316">
    <property type="entry name" value="S1"/>
    <property type="match status" value="1"/>
</dbReference>
<evidence type="ECO:0000313" key="7">
    <source>
        <dbReference type="Proteomes" id="UP001596002"/>
    </source>
</evidence>
<accession>A0ABV9Q3S2</accession>
<dbReference type="Pfam" id="PF00575">
    <property type="entry name" value="S1"/>
    <property type="match status" value="1"/>
</dbReference>
<evidence type="ECO:0000256" key="2">
    <source>
        <dbReference type="ARBA" id="ARBA00022980"/>
    </source>
</evidence>
<dbReference type="RefSeq" id="WP_380026508.1">
    <property type="nucleotide sequence ID" value="NZ_JBHSHC010000106.1"/>
</dbReference>
<reference evidence="7" key="1">
    <citation type="journal article" date="2019" name="Int. J. Syst. Evol. Microbiol.">
        <title>The Global Catalogue of Microorganisms (GCM) 10K type strain sequencing project: providing services to taxonomists for standard genome sequencing and annotation.</title>
        <authorList>
            <consortium name="The Broad Institute Genomics Platform"/>
            <consortium name="The Broad Institute Genome Sequencing Center for Infectious Disease"/>
            <person name="Wu L."/>
            <person name="Ma J."/>
        </authorList>
    </citation>
    <scope>NUCLEOTIDE SEQUENCE [LARGE SCALE GENOMIC DNA]</scope>
    <source>
        <strain evidence="7">WYCCWR 12678</strain>
    </source>
</reference>
<dbReference type="InterPro" id="IPR003029">
    <property type="entry name" value="S1_domain"/>
</dbReference>
<evidence type="ECO:0000259" key="5">
    <source>
        <dbReference type="PROSITE" id="PS50126"/>
    </source>
</evidence>
<dbReference type="CDD" id="cd05692">
    <property type="entry name" value="S1_RPS1_repeat_hs4"/>
    <property type="match status" value="1"/>
</dbReference>
<feature type="compositionally biased region" description="Basic and acidic residues" evidence="4">
    <location>
        <begin position="89"/>
        <end position="126"/>
    </location>
</feature>
<dbReference type="PANTHER" id="PTHR10724">
    <property type="entry name" value="30S RIBOSOMAL PROTEIN S1"/>
    <property type="match status" value="1"/>
</dbReference>
<dbReference type="PANTHER" id="PTHR10724:SF7">
    <property type="entry name" value="SMALL RIBOSOMAL SUBUNIT PROTEIN BS1C"/>
    <property type="match status" value="1"/>
</dbReference>
<dbReference type="Gene3D" id="2.40.50.140">
    <property type="entry name" value="Nucleic acid-binding proteins"/>
    <property type="match status" value="1"/>
</dbReference>
<dbReference type="PROSITE" id="PS50126">
    <property type="entry name" value="S1"/>
    <property type="match status" value="1"/>
</dbReference>